<dbReference type="EMBL" id="JADCSA010000020">
    <property type="protein sequence ID" value="MBE7325945.1"/>
    <property type="molecule type" value="Genomic_DNA"/>
</dbReference>
<feature type="region of interest" description="Disordered" evidence="1">
    <location>
        <begin position="196"/>
        <end position="219"/>
    </location>
</feature>
<organism evidence="2 3">
    <name type="scientific">Nocardioides malaquae</name>
    <dbReference type="NCBI Taxonomy" id="2773426"/>
    <lineage>
        <taxon>Bacteria</taxon>
        <taxon>Bacillati</taxon>
        <taxon>Actinomycetota</taxon>
        <taxon>Actinomycetes</taxon>
        <taxon>Propionibacteriales</taxon>
        <taxon>Nocardioidaceae</taxon>
        <taxon>Nocardioides</taxon>
    </lineage>
</organism>
<accession>A0ABR9RWI0</accession>
<comment type="caution">
    <text evidence="2">The sequence shown here is derived from an EMBL/GenBank/DDBJ whole genome shotgun (WGS) entry which is preliminary data.</text>
</comment>
<gene>
    <name evidence="2" type="ORF">IEQ44_14940</name>
</gene>
<evidence type="ECO:0000313" key="3">
    <source>
        <dbReference type="Proteomes" id="UP000756387"/>
    </source>
</evidence>
<protein>
    <submittedName>
        <fullName evidence="2">GNAT family N-acetyltransferase</fullName>
    </submittedName>
</protein>
<sequence length="219" mass="23565">MDVPALRGLAPVVGTCLRWKYDWVSVERTPPAEAAVALERWLGDVEEHWGVCGQVLEVDDEVVAYVLYAPPGFLPGMGDVPTAPASPDAVVVAELCLLPGTAGLADAKHLLQVMARDLHGRDVQAVEAFGTPRDPSTEATDRCLVPIELLDAVGFTTHRAHDTTPRMRMDLRGARTWKTEVEQALERLVGVVRPASKPGLGSSAVEPRTPLVRSGPRAP</sequence>
<evidence type="ECO:0000256" key="1">
    <source>
        <dbReference type="SAM" id="MobiDB-lite"/>
    </source>
</evidence>
<reference evidence="2 3" key="1">
    <citation type="submission" date="2020-10" db="EMBL/GenBank/DDBJ databases">
        <title>Nocardioides sp. isolated from sludge.</title>
        <authorList>
            <person name="Zhang X."/>
        </authorList>
    </citation>
    <scope>NUCLEOTIDE SEQUENCE [LARGE SCALE GENOMIC DNA]</scope>
    <source>
        <strain evidence="2 3">Y6</strain>
    </source>
</reference>
<name>A0ABR9RWI0_9ACTN</name>
<keyword evidence="3" id="KW-1185">Reference proteome</keyword>
<dbReference type="Proteomes" id="UP000756387">
    <property type="component" value="Unassembled WGS sequence"/>
</dbReference>
<evidence type="ECO:0000313" key="2">
    <source>
        <dbReference type="EMBL" id="MBE7325945.1"/>
    </source>
</evidence>
<proteinExistence type="predicted"/>